<dbReference type="InterPro" id="IPR023772">
    <property type="entry name" value="DNA-bd_HTH_TetR-type_CS"/>
</dbReference>
<dbReference type="InterPro" id="IPR009057">
    <property type="entry name" value="Homeodomain-like_sf"/>
</dbReference>
<feature type="domain" description="HTH tetR-type" evidence="5">
    <location>
        <begin position="8"/>
        <end position="68"/>
    </location>
</feature>
<feature type="DNA-binding region" description="H-T-H motif" evidence="4">
    <location>
        <begin position="31"/>
        <end position="50"/>
    </location>
</feature>
<evidence type="ECO:0000259" key="5">
    <source>
        <dbReference type="PROSITE" id="PS50977"/>
    </source>
</evidence>
<keyword evidence="2 4" id="KW-0238">DNA-binding</keyword>
<dbReference type="InterPro" id="IPR050109">
    <property type="entry name" value="HTH-type_TetR-like_transc_reg"/>
</dbReference>
<keyword evidence="3" id="KW-0804">Transcription</keyword>
<dbReference type="InterPro" id="IPR047923">
    <property type="entry name" value="ArpA-like"/>
</dbReference>
<dbReference type="Gene3D" id="1.10.357.10">
    <property type="entry name" value="Tetracycline Repressor, domain 2"/>
    <property type="match status" value="1"/>
</dbReference>
<dbReference type="GO" id="GO:0003700">
    <property type="term" value="F:DNA-binding transcription factor activity"/>
    <property type="evidence" value="ECO:0007669"/>
    <property type="project" value="TreeGrafter"/>
</dbReference>
<dbReference type="PANTHER" id="PTHR30055">
    <property type="entry name" value="HTH-TYPE TRANSCRIPTIONAL REGULATOR RUTR"/>
    <property type="match status" value="1"/>
</dbReference>
<dbReference type="PROSITE" id="PS01081">
    <property type="entry name" value="HTH_TETR_1"/>
    <property type="match status" value="1"/>
</dbReference>
<sequence>MARQDRAIRTRRICLEAAAEVFDECGYEGASIAAILERAGLTRGALYFHFSSKEELARGVLAEAVTAEGVMPQPLKLQEWVDTALLLAYRLPREPVLSASIRLSADPRARGLLGTRWPDWIALGRDMIAEAKARGEVMPHVDPLVASRVTVASWTGVQLVSGSQADAPALVDDIVALFALLLPGIAVPAILTRLEVSAERPARLLAQAGPAAPAD</sequence>
<dbReference type="Proteomes" id="UP000194218">
    <property type="component" value="Chromosome"/>
</dbReference>
<dbReference type="InterPro" id="IPR001647">
    <property type="entry name" value="HTH_TetR"/>
</dbReference>
<dbReference type="SUPFAM" id="SSF46689">
    <property type="entry name" value="Homeodomain-like"/>
    <property type="match status" value="1"/>
</dbReference>
<protein>
    <submittedName>
        <fullName evidence="6">TetR family transcriptional regulator</fullName>
    </submittedName>
</protein>
<dbReference type="PANTHER" id="PTHR30055:SF234">
    <property type="entry name" value="HTH-TYPE TRANSCRIPTIONAL REGULATOR BETI"/>
    <property type="match status" value="1"/>
</dbReference>
<gene>
    <name evidence="6" type="ORF">CAG99_00895</name>
</gene>
<dbReference type="Pfam" id="PF00440">
    <property type="entry name" value="TetR_N"/>
    <property type="match status" value="1"/>
</dbReference>
<evidence type="ECO:0000256" key="1">
    <source>
        <dbReference type="ARBA" id="ARBA00023015"/>
    </source>
</evidence>
<dbReference type="InterPro" id="IPR036271">
    <property type="entry name" value="Tet_transcr_reg_TetR-rel_C_sf"/>
</dbReference>
<evidence type="ECO:0000256" key="2">
    <source>
        <dbReference type="ARBA" id="ARBA00023125"/>
    </source>
</evidence>
<dbReference type="GO" id="GO:0000976">
    <property type="term" value="F:transcription cis-regulatory region binding"/>
    <property type="evidence" value="ECO:0007669"/>
    <property type="project" value="TreeGrafter"/>
</dbReference>
<evidence type="ECO:0000313" key="7">
    <source>
        <dbReference type="Proteomes" id="UP000194218"/>
    </source>
</evidence>
<evidence type="ECO:0000313" key="6">
    <source>
        <dbReference type="EMBL" id="ARQ67576.1"/>
    </source>
</evidence>
<dbReference type="RefSeq" id="WP_086157097.1">
    <property type="nucleotide sequence ID" value="NZ_CP021121.1"/>
</dbReference>
<proteinExistence type="predicted"/>
<dbReference type="PROSITE" id="PS50977">
    <property type="entry name" value="HTH_TETR_2"/>
    <property type="match status" value="1"/>
</dbReference>
<name>A0A1W7CSB4_9ACTN</name>
<evidence type="ECO:0000256" key="4">
    <source>
        <dbReference type="PROSITE-ProRule" id="PRU00335"/>
    </source>
</evidence>
<dbReference type="NCBIfam" id="NF041196">
    <property type="entry name" value="ScbR_bind_reg"/>
    <property type="match status" value="1"/>
</dbReference>
<reference evidence="6 7" key="1">
    <citation type="submission" date="2017-05" db="EMBL/GenBank/DDBJ databases">
        <title>Complete genome sequence of Streptomyces sp. SCSIO 03032 revealed the diverse biosynthetic pathways for its bioactive secondary metabolites.</title>
        <authorList>
            <person name="Ma L."/>
            <person name="Zhu Y."/>
            <person name="Zhang W."/>
            <person name="Zhang G."/>
            <person name="Tian X."/>
            <person name="Zhang S."/>
            <person name="Zhang C."/>
        </authorList>
    </citation>
    <scope>NUCLEOTIDE SEQUENCE [LARGE SCALE GENOMIC DNA]</scope>
    <source>
        <strain evidence="6 7">SCSIO 03032</strain>
    </source>
</reference>
<keyword evidence="7" id="KW-1185">Reference proteome</keyword>
<evidence type="ECO:0000256" key="3">
    <source>
        <dbReference type="ARBA" id="ARBA00023163"/>
    </source>
</evidence>
<accession>A0A1W7CSB4</accession>
<dbReference type="KEGG" id="smao:CAG99_00895"/>
<dbReference type="OrthoDB" id="3237195at2"/>
<organism evidence="6 7">
    <name type="scientific">Streptomyces marincola</name>
    <dbReference type="NCBI Taxonomy" id="2878388"/>
    <lineage>
        <taxon>Bacteria</taxon>
        <taxon>Bacillati</taxon>
        <taxon>Actinomycetota</taxon>
        <taxon>Actinomycetes</taxon>
        <taxon>Kitasatosporales</taxon>
        <taxon>Streptomycetaceae</taxon>
        <taxon>Streptomyces</taxon>
    </lineage>
</organism>
<dbReference type="PRINTS" id="PR00455">
    <property type="entry name" value="HTHTETR"/>
</dbReference>
<keyword evidence="1" id="KW-0805">Transcription regulation</keyword>
<dbReference type="SUPFAM" id="SSF48498">
    <property type="entry name" value="Tetracyclin repressor-like, C-terminal domain"/>
    <property type="match status" value="1"/>
</dbReference>
<dbReference type="EMBL" id="CP021121">
    <property type="protein sequence ID" value="ARQ67576.1"/>
    <property type="molecule type" value="Genomic_DNA"/>
</dbReference>
<dbReference type="AlphaFoldDB" id="A0A1W7CSB4"/>